<dbReference type="RefSeq" id="XP_051067257.1">
    <property type="nucleotide sequence ID" value="XM_051214127.1"/>
</dbReference>
<gene>
    <name evidence="1" type="ORF">MS3_00006031</name>
</gene>
<proteinExistence type="predicted"/>
<evidence type="ECO:0008006" key="3">
    <source>
        <dbReference type="Google" id="ProtNLM"/>
    </source>
</evidence>
<evidence type="ECO:0000313" key="1">
    <source>
        <dbReference type="EMBL" id="KAH9584423.1"/>
    </source>
</evidence>
<comment type="caution">
    <text evidence="1">The sequence shown here is derived from an EMBL/GenBank/DDBJ whole genome shotgun (WGS) entry which is preliminary data.</text>
</comment>
<keyword evidence="2" id="KW-1185">Reference proteome</keyword>
<protein>
    <recommendedName>
        <fullName evidence="3">Egg protein CP391S-like protein</fullName>
    </recommendedName>
</protein>
<evidence type="ECO:0000313" key="2">
    <source>
        <dbReference type="Proteomes" id="UP000471633"/>
    </source>
</evidence>
<dbReference type="KEGG" id="shx:MS3_00006031"/>
<reference evidence="1" key="2">
    <citation type="journal article" date="2019" name="Gigascience">
        <title>High-quality Schistosoma haematobium genome achieved by single-molecule and long-range sequencing.</title>
        <authorList>
            <person name="Stroehlein A.J."/>
            <person name="Korhonen P.K."/>
            <person name="Chong T.M."/>
            <person name="Lim Y.L."/>
            <person name="Chan K.G."/>
            <person name="Webster B."/>
            <person name="Rollinson D."/>
            <person name="Brindley P.J."/>
            <person name="Gasser R.B."/>
            <person name="Young N.D."/>
        </authorList>
    </citation>
    <scope>NUCLEOTIDE SEQUENCE</scope>
</reference>
<organism evidence="1 2">
    <name type="scientific">Schistosoma haematobium</name>
    <name type="common">Blood fluke</name>
    <dbReference type="NCBI Taxonomy" id="6185"/>
    <lineage>
        <taxon>Eukaryota</taxon>
        <taxon>Metazoa</taxon>
        <taxon>Spiralia</taxon>
        <taxon>Lophotrochozoa</taxon>
        <taxon>Platyhelminthes</taxon>
        <taxon>Trematoda</taxon>
        <taxon>Digenea</taxon>
        <taxon>Strigeidida</taxon>
        <taxon>Schistosomatoidea</taxon>
        <taxon>Schistosomatidae</taxon>
        <taxon>Schistosoma</taxon>
    </lineage>
</organism>
<reference evidence="1" key="3">
    <citation type="submission" date="2021-06" db="EMBL/GenBank/DDBJ databases">
        <title>Chromosome-level genome assembly for S. haematobium.</title>
        <authorList>
            <person name="Stroehlein A.J."/>
        </authorList>
    </citation>
    <scope>NUCLEOTIDE SEQUENCE</scope>
</reference>
<dbReference type="EMBL" id="AMPZ03000004">
    <property type="protein sequence ID" value="KAH9584423.1"/>
    <property type="molecule type" value="Genomic_DNA"/>
</dbReference>
<reference evidence="1" key="4">
    <citation type="journal article" date="2022" name="PLoS Pathog.">
        <title>Chromosome-level genome of Schistosoma haematobium underpins genome-wide explorations of molecular variation.</title>
        <authorList>
            <person name="Stroehlein A.J."/>
            <person name="Korhonen P.K."/>
            <person name="Lee V.V."/>
            <person name="Ralph S.A."/>
            <person name="Mentink-Kane M."/>
            <person name="You H."/>
            <person name="McManus D.P."/>
            <person name="Tchuente L.T."/>
            <person name="Stothard J.R."/>
            <person name="Kaur P."/>
            <person name="Dudchenko O."/>
            <person name="Aiden E.L."/>
            <person name="Yang B."/>
            <person name="Yang H."/>
            <person name="Emery A.M."/>
            <person name="Webster B.L."/>
            <person name="Brindley P.J."/>
            <person name="Rollinson D."/>
            <person name="Chang B.C.H."/>
            <person name="Gasser R.B."/>
            <person name="Young N.D."/>
        </authorList>
    </citation>
    <scope>NUCLEOTIDE SEQUENCE</scope>
</reference>
<dbReference type="Proteomes" id="UP000471633">
    <property type="component" value="Unassembled WGS sequence"/>
</dbReference>
<accession>A0A922LHL2</accession>
<reference evidence="1" key="1">
    <citation type="journal article" date="2012" name="Nat. Genet.">
        <title>Whole-genome sequence of Schistosoma haematobium.</title>
        <authorList>
            <person name="Young N.D."/>
            <person name="Jex A.R."/>
            <person name="Li B."/>
            <person name="Liu S."/>
            <person name="Yang L."/>
            <person name="Xiong Z."/>
            <person name="Li Y."/>
            <person name="Cantacessi C."/>
            <person name="Hall R.S."/>
            <person name="Xu X."/>
            <person name="Chen F."/>
            <person name="Wu X."/>
            <person name="Zerlotini A."/>
            <person name="Oliveira G."/>
            <person name="Hofmann A."/>
            <person name="Zhang G."/>
            <person name="Fang X."/>
            <person name="Kang Y."/>
            <person name="Campbell B.E."/>
            <person name="Loukas A."/>
            <person name="Ranganathan S."/>
            <person name="Rollinson D."/>
            <person name="Rinaldi G."/>
            <person name="Brindley P.J."/>
            <person name="Yang H."/>
            <person name="Wang J."/>
            <person name="Wang J."/>
            <person name="Gasser R.B."/>
        </authorList>
    </citation>
    <scope>NUCLEOTIDE SEQUENCE</scope>
</reference>
<dbReference type="AlphaFoldDB" id="A0A922LHL2"/>
<sequence length="133" mass="15131">MNKEIDGRQFTAEVTCLIHPNGKIVFYYDKVSTEIKGIEWKPKIVGKFGCGRNTVRSEIITPETWIESGTMVEYEFIGDYCPKYTSPKACQQATTSDISCFWCDNASICIDSTDRDAHHMKVNKCRVKNTTSE</sequence>
<dbReference type="GeneID" id="75577483"/>
<dbReference type="CTD" id="75577483"/>
<name>A0A922LHL2_SCHHA</name>